<dbReference type="OrthoDB" id="4485313at2"/>
<dbReference type="HOGENOM" id="CLU_2331812_0_0_11"/>
<dbReference type="RefSeq" id="WP_012690780.1">
    <property type="nucleotide sequence ID" value="NC_012522.1"/>
</dbReference>
<dbReference type="PATRIC" id="fig|632772.20.peg.3772"/>
<reference evidence="1 2" key="1">
    <citation type="submission" date="2009-03" db="EMBL/GenBank/DDBJ databases">
        <title>Comparison of the complete genome sequences of Rhodococcus erythropolis PR4 and Rhodococcus opacus B4.</title>
        <authorList>
            <person name="Takarada H."/>
            <person name="Sekine M."/>
            <person name="Hosoyama A."/>
            <person name="Yamada R."/>
            <person name="Fujisawa T."/>
            <person name="Omata S."/>
            <person name="Shimizu A."/>
            <person name="Tsukatani N."/>
            <person name="Tanikawa S."/>
            <person name="Fujita N."/>
            <person name="Harayama S."/>
        </authorList>
    </citation>
    <scope>NUCLEOTIDE SEQUENCE [LARGE SCALE GENOMIC DNA]</scope>
    <source>
        <strain evidence="1 2">B4</strain>
    </source>
</reference>
<accession>C1B838</accession>
<sequence>MTQWFNVEADYHQFNLAAPEADTTAFQELGSVFDTGPAFATFHTGIACGPVTVGIDVLQSPPQWSNSAEWDNVDEALLPASTALRGITNSGVVQEAFG</sequence>
<evidence type="ECO:0000313" key="2">
    <source>
        <dbReference type="Proteomes" id="UP000002212"/>
    </source>
</evidence>
<proteinExistence type="predicted"/>
<organism evidence="1 2">
    <name type="scientific">Rhodococcus opacus (strain B4)</name>
    <dbReference type="NCBI Taxonomy" id="632772"/>
    <lineage>
        <taxon>Bacteria</taxon>
        <taxon>Bacillati</taxon>
        <taxon>Actinomycetota</taxon>
        <taxon>Actinomycetes</taxon>
        <taxon>Mycobacteriales</taxon>
        <taxon>Nocardiaceae</taxon>
        <taxon>Rhodococcus</taxon>
    </lineage>
</organism>
<dbReference type="KEGG" id="rop:ROP_35940"/>
<protein>
    <submittedName>
        <fullName evidence="1">Uncharacterized protein</fullName>
    </submittedName>
</protein>
<dbReference type="AlphaFoldDB" id="C1B838"/>
<evidence type="ECO:0000313" key="1">
    <source>
        <dbReference type="EMBL" id="BAH51841.1"/>
    </source>
</evidence>
<gene>
    <name evidence="1" type="ordered locus">ROP_35940</name>
</gene>
<name>C1B838_RHOOB</name>
<dbReference type="Proteomes" id="UP000002212">
    <property type="component" value="Chromosome"/>
</dbReference>
<dbReference type="EMBL" id="AP011115">
    <property type="protein sequence ID" value="BAH51841.1"/>
    <property type="molecule type" value="Genomic_DNA"/>
</dbReference>